<gene>
    <name evidence="2" type="ORF">IE077_002849</name>
</gene>
<protein>
    <submittedName>
        <fullName evidence="2">Rna-binding protein</fullName>
    </submittedName>
</protein>
<keyword evidence="3" id="KW-1185">Reference proteome</keyword>
<proteinExistence type="predicted"/>
<sequence>MQLRQYDDNDAVLRASHLNTIAISSSSSTLPSPTPWGTRGIYEDMYYPLPTLHCHPTEKSLQLTRLLDYSSLKFEDKNESISQYLGNEQSNVQPHRKYDHSTTVLSHPIACTRSQNGTQLPKIQVSSSDDTISGHPYVNSLTKTADFQLGNAQSSDCKTSCGSDTKDRKLPKSIEFTDVIPNFPMSDASSRWIGNEASGSERPFLLSPAQMIEGFIKGRLCLSCEKTTHPMPKCPSRVFVCPNCHKQGHRGESCPAVMFHVAYELL</sequence>
<accession>A0ABQ7J9R3</accession>
<organism evidence="2 3">
    <name type="scientific">Cardiosporidium cionae</name>
    <dbReference type="NCBI Taxonomy" id="476202"/>
    <lineage>
        <taxon>Eukaryota</taxon>
        <taxon>Sar</taxon>
        <taxon>Alveolata</taxon>
        <taxon>Apicomplexa</taxon>
        <taxon>Aconoidasida</taxon>
        <taxon>Nephromycida</taxon>
        <taxon>Cardiosporidium</taxon>
    </lineage>
</organism>
<feature type="domain" description="CCHC-type" evidence="1">
    <location>
        <begin position="220"/>
        <end position="236"/>
    </location>
</feature>
<feature type="domain" description="CCHC-type" evidence="1">
    <location>
        <begin position="240"/>
        <end position="256"/>
    </location>
</feature>
<name>A0ABQ7J9R3_9APIC</name>
<evidence type="ECO:0000313" key="3">
    <source>
        <dbReference type="Proteomes" id="UP000823046"/>
    </source>
</evidence>
<dbReference type="InterPro" id="IPR036875">
    <property type="entry name" value="Znf_CCHC_sf"/>
</dbReference>
<dbReference type="Proteomes" id="UP000823046">
    <property type="component" value="Unassembled WGS sequence"/>
</dbReference>
<comment type="caution">
    <text evidence="2">The sequence shown here is derived from an EMBL/GenBank/DDBJ whole genome shotgun (WGS) entry which is preliminary data.</text>
</comment>
<dbReference type="InterPro" id="IPR001878">
    <property type="entry name" value="Znf_CCHC"/>
</dbReference>
<dbReference type="SMART" id="SM00343">
    <property type="entry name" value="ZnF_C2HC"/>
    <property type="match status" value="2"/>
</dbReference>
<dbReference type="SUPFAM" id="SSF57756">
    <property type="entry name" value="Retrovirus zinc finger-like domains"/>
    <property type="match status" value="1"/>
</dbReference>
<evidence type="ECO:0000313" key="2">
    <source>
        <dbReference type="EMBL" id="KAF8820746.1"/>
    </source>
</evidence>
<dbReference type="EMBL" id="JADAQX010000311">
    <property type="protein sequence ID" value="KAF8820746.1"/>
    <property type="molecule type" value="Genomic_DNA"/>
</dbReference>
<reference evidence="2 3" key="1">
    <citation type="journal article" date="2020" name="bioRxiv">
        <title>Metabolic contributions of an alphaproteobacterial endosymbiont in the apicomplexan Cardiosporidium cionae.</title>
        <authorList>
            <person name="Hunter E.S."/>
            <person name="Paight C.J."/>
            <person name="Lane C.E."/>
        </authorList>
    </citation>
    <scope>NUCLEOTIDE SEQUENCE [LARGE SCALE GENOMIC DNA]</scope>
    <source>
        <strain evidence="2">ESH_2018</strain>
    </source>
</reference>
<evidence type="ECO:0000259" key="1">
    <source>
        <dbReference type="SMART" id="SM00343"/>
    </source>
</evidence>